<dbReference type="Gene3D" id="3.40.50.10810">
    <property type="entry name" value="Tandem AAA-ATPase domain"/>
    <property type="match status" value="1"/>
</dbReference>
<dbReference type="EMBL" id="JAVDVQ010000012">
    <property type="protein sequence ID" value="MDR7083575.1"/>
    <property type="molecule type" value="Genomic_DNA"/>
</dbReference>
<accession>A0ABU1UEQ2</accession>
<keyword evidence="4" id="KW-0547">Nucleotide-binding</keyword>
<feature type="domain" description="Helicase ATP-binding" evidence="2">
    <location>
        <begin position="276"/>
        <end position="437"/>
    </location>
</feature>
<dbReference type="PROSITE" id="PS51192">
    <property type="entry name" value="HELICASE_ATP_BIND_1"/>
    <property type="match status" value="1"/>
</dbReference>
<evidence type="ECO:0000313" key="5">
    <source>
        <dbReference type="Proteomes" id="UP001252243"/>
    </source>
</evidence>
<dbReference type="CDD" id="cd18793">
    <property type="entry name" value="SF2_C_SNF"/>
    <property type="match status" value="1"/>
</dbReference>
<dbReference type="PANTHER" id="PTHR45766:SF6">
    <property type="entry name" value="SWI_SNF-RELATED MATRIX-ASSOCIATED ACTIN-DEPENDENT REGULATOR OF CHROMATIN SUBFAMILY A-LIKE PROTEIN 1"/>
    <property type="match status" value="1"/>
</dbReference>
<dbReference type="GO" id="GO:0004386">
    <property type="term" value="F:helicase activity"/>
    <property type="evidence" value="ECO:0007669"/>
    <property type="project" value="UniProtKB-KW"/>
</dbReference>
<evidence type="ECO:0000313" key="4">
    <source>
        <dbReference type="EMBL" id="MDR7083575.1"/>
    </source>
</evidence>
<dbReference type="Pfam" id="PF00271">
    <property type="entry name" value="Helicase_C"/>
    <property type="match status" value="1"/>
</dbReference>
<dbReference type="Gene3D" id="3.40.50.300">
    <property type="entry name" value="P-loop containing nucleotide triphosphate hydrolases"/>
    <property type="match status" value="1"/>
</dbReference>
<comment type="caution">
    <text evidence="4">The sequence shown here is derived from an EMBL/GenBank/DDBJ whole genome shotgun (WGS) entry which is preliminary data.</text>
</comment>
<evidence type="ECO:0000256" key="1">
    <source>
        <dbReference type="ARBA" id="ARBA00022801"/>
    </source>
</evidence>
<keyword evidence="5" id="KW-1185">Reference proteome</keyword>
<organism evidence="4 5">
    <name type="scientific">Arthrobacter ginsengisoli</name>
    <dbReference type="NCBI Taxonomy" id="1356565"/>
    <lineage>
        <taxon>Bacteria</taxon>
        <taxon>Bacillati</taxon>
        <taxon>Actinomycetota</taxon>
        <taxon>Actinomycetes</taxon>
        <taxon>Micrococcales</taxon>
        <taxon>Micrococcaceae</taxon>
        <taxon>Arthrobacter</taxon>
    </lineage>
</organism>
<protein>
    <submittedName>
        <fullName evidence="4">SNF2 family DNA or RNA helicase</fullName>
    </submittedName>
</protein>
<dbReference type="PROSITE" id="PS51194">
    <property type="entry name" value="HELICASE_CTER"/>
    <property type="match status" value="1"/>
</dbReference>
<gene>
    <name evidence="4" type="ORF">J2X01_002870</name>
</gene>
<dbReference type="InterPro" id="IPR014001">
    <property type="entry name" value="Helicase_ATP-bd"/>
</dbReference>
<dbReference type="Proteomes" id="UP001252243">
    <property type="component" value="Unassembled WGS sequence"/>
</dbReference>
<dbReference type="InterPro" id="IPR001650">
    <property type="entry name" value="Helicase_C-like"/>
</dbReference>
<dbReference type="SMART" id="SM00490">
    <property type="entry name" value="HELICc"/>
    <property type="match status" value="1"/>
</dbReference>
<dbReference type="InterPro" id="IPR038718">
    <property type="entry name" value="SNF2-like_sf"/>
</dbReference>
<name>A0ABU1UEQ2_9MICC</name>
<evidence type="ECO:0000259" key="3">
    <source>
        <dbReference type="PROSITE" id="PS51194"/>
    </source>
</evidence>
<dbReference type="CDD" id="cd10311">
    <property type="entry name" value="PLDc_N_DEXD_c"/>
    <property type="match status" value="1"/>
</dbReference>
<keyword evidence="4" id="KW-0347">Helicase</keyword>
<dbReference type="SMART" id="SM00487">
    <property type="entry name" value="DEXDc"/>
    <property type="match status" value="1"/>
</dbReference>
<feature type="domain" description="Helicase C-terminal" evidence="3">
    <location>
        <begin position="708"/>
        <end position="893"/>
    </location>
</feature>
<dbReference type="InterPro" id="IPR000330">
    <property type="entry name" value="SNF2_N"/>
</dbReference>
<proteinExistence type="predicted"/>
<evidence type="ECO:0000259" key="2">
    <source>
        <dbReference type="PROSITE" id="PS51192"/>
    </source>
</evidence>
<dbReference type="InterPro" id="IPR049730">
    <property type="entry name" value="SNF2/RAD54-like_C"/>
</dbReference>
<sequence>MSPELAEVLDSAGGLVKIIDNVNDLLGDDLKAEVTSGSKVRIAASTFSIFAFEALRKELEQVDELEFIFTSPSFLTTQVTGKLPKERREFFIPADGRAESNLHGSEFEVRLRNKLTQRAIAKECAEWVRRKVTFRSNATGNPMQQFAVVDEKAAYMPLQGFTTADLGYERGNAVSNMVQRIDEAPMTAQYIQLFDQIWNNAEQLDDVTEAVHNHIASVYAENSPARIYFLILYNLFAEFLDEINEDVLPNDRTGYQDTKVWQSLYNFQRDAATGIINKLETYNGCILADSVGLGKTFTALAVIKYYELRNKSVLVLCPKKLAENWTNYNANLTTNIFAEDRFNYDVLAHTDLSRTGGESLGLRLDRINWGNYDLVVIDESHNFRNADYAEEKESRYQRLMRRVIREGVKTKVLMLSATPVNNRFNDLKNQLQLAYEGESENLAQHLNISTTVEKVFSDAQRVFNEWSKLSPEDRTSERILQMLDFDFFELLDSVTIARSRKHIQAFYDTTDIGAFPERLAPMSIREPLTGLAEAPSFNDIFEQLQALTLAVYTPLAYVFPSRIGKYEDLYNVTAGSARSNLGQKGREQGLKKLMTVNLLKRLESSVDAFRLTLAKIEGSVNRTLQRLDSHAGPLTEVSADLAGLDFDVDDEDDANVEALSFGEKIKIDLDDLDIESWQRDLWNDRETLRELLDEMRKVVPAHDLKLQRLKQLITDKAAHPINAGNRKVLVFSAFADTANYLYRELAPTLQKAGLEAAVITGGSHGSKTSLGTGFDFQQVMALFSPRSKQRHLTMPNETRDLDVLFGTDVISEGQNLQDCDYLINYDIHWNPVRIIQRFGRIDRIGSINAQIQLVNFWPDISLDEYINLKERVENRMVIADLAGTANDNVLNVEDSDAAFRKEQLRKLQDEVIELEDVRTGVSITDLGLNDFRMDLLGYIKEYGDIASAPKGLHAVIPADPASGLKPGVIFVLRNLKTDENINRGNRLHPHYLVYLDDDGNVIADHTEAKHLLDLIRGGCRPYDEPITAAVHVFNAATREGAEMSKYSELLTDAIHSMIEVTEERDIDSLFSGGHTTALTQTIAGLDDFELIAFIAVVDRARGGARR</sequence>
<dbReference type="SUPFAM" id="SSF52540">
    <property type="entry name" value="P-loop containing nucleoside triphosphate hydrolases"/>
    <property type="match status" value="1"/>
</dbReference>
<dbReference type="InterPro" id="IPR027417">
    <property type="entry name" value="P-loop_NTPase"/>
</dbReference>
<keyword evidence="1" id="KW-0378">Hydrolase</keyword>
<dbReference type="PANTHER" id="PTHR45766">
    <property type="entry name" value="DNA ANNEALING HELICASE AND ENDONUCLEASE ZRANB3 FAMILY MEMBER"/>
    <property type="match status" value="1"/>
</dbReference>
<keyword evidence="4" id="KW-0067">ATP-binding</keyword>
<dbReference type="Pfam" id="PF00176">
    <property type="entry name" value="SNF2-rel_dom"/>
    <property type="match status" value="1"/>
</dbReference>
<dbReference type="RefSeq" id="WP_310058526.1">
    <property type="nucleotide sequence ID" value="NZ_JAVDVQ010000012.1"/>
</dbReference>
<reference evidence="4 5" key="1">
    <citation type="submission" date="2023-07" db="EMBL/GenBank/DDBJ databases">
        <title>Sorghum-associated microbial communities from plants grown in Nebraska, USA.</title>
        <authorList>
            <person name="Schachtman D."/>
        </authorList>
    </citation>
    <scope>NUCLEOTIDE SEQUENCE [LARGE SCALE GENOMIC DNA]</scope>
    <source>
        <strain evidence="4 5">BE167</strain>
    </source>
</reference>